<evidence type="ECO:0000256" key="10">
    <source>
        <dbReference type="ARBA" id="ARBA00022833"/>
    </source>
</evidence>
<protein>
    <recommendedName>
        <fullName evidence="5">5-methyltetrahydropteroyltriglutamate--homocysteine S-methyltransferase</fullName>
        <ecNumber evidence="5">2.1.1.14</ecNumber>
    </recommendedName>
</protein>
<dbReference type="Gene3D" id="3.20.20.210">
    <property type="match status" value="2"/>
</dbReference>
<evidence type="ECO:0000256" key="2">
    <source>
        <dbReference type="ARBA" id="ARBA00002777"/>
    </source>
</evidence>
<dbReference type="InterPro" id="IPR038071">
    <property type="entry name" value="UROD/MetE-like_sf"/>
</dbReference>
<sequence length="797" mass="86495">MAPLATSTIGYPRIGGNREIKGVIERYWKKQASQEELLSVANEVQAQAWKDQAGAGVNLVAADGTLYDQMLDTIYMLGIIPKRFQGKAGLDLLFSMARGAEGATALDMSKFMDTNYHYEVPELEPGWTCKPDFSHILDKVLRCQATIGKEKAVPMIMGPVSFVCLAKSLDGQPVAQSVAKLLPAYRELLKQLQGMGVPEVQVHEPYLATTQAEALQKECSQAFQELAAEGVPLNLVVAYDDVGETYPWLVQLPVAVVSLDFLGVPGAAIPNRTLELIAHHGFPAGKVLGAGVIDGRSVWADSGVAPALISALVSLGVAPGSIRVQSSVSLQHLPIDLNKETKIPADLRPRLAFAQQKLGEIIRVAQAPLPAQGTAAAGTPAAAQLVQSVREQHCAKDTGLSVNVDQLNRSEPYTQRRAKQIQLRPFPTTSIGSFPQTPEIRRLRLQNKKGLLSDADYAKMIAGHIGFAIGLQEAMDIDVLVHGEPERTDMVEYFGQELNGMIFTEAGWVQSYGSRYVRPPIICGDVSFVKPITVDEFAIAQSMTSRPVKGMLTGPVTILNWSFPRVDITRKSQAFQLALALRQEVSSLENAGCRVVQVDEPALREGLPLKANRWDGYLSWAVDAFRVTCTTAKPETQVVTHLCYSDFQDIMGAIDRMDADVLTIENSRSDDEMVRALANAKYGRDVGPGVYDVHSPVVPTVAFIKDKIRSFVSTGILGGDTKLIWVNPDCGLKTRGWAETIPSLRNMVQAAREMREELHGKDAVAECKAMAAKPGVVGGVRATSPGRVCQPVCSCCL</sequence>
<accession>A0ABQ7FZC4</accession>
<keyword evidence="16" id="KW-1185">Reference proteome</keyword>
<name>A0ABQ7FZC4_DUNSA</name>
<dbReference type="Proteomes" id="UP000815325">
    <property type="component" value="Unassembled WGS sequence"/>
</dbReference>
<dbReference type="EC" id="2.1.1.14" evidence="5"/>
<evidence type="ECO:0000256" key="1">
    <source>
        <dbReference type="ARBA" id="ARBA00001947"/>
    </source>
</evidence>
<evidence type="ECO:0000256" key="3">
    <source>
        <dbReference type="ARBA" id="ARBA00004681"/>
    </source>
</evidence>
<comment type="pathway">
    <text evidence="3">Amino-acid biosynthesis; L-methionine biosynthesis via de novo pathway; L-methionine from L-homocysteine (MetE route): step 1/1.</text>
</comment>
<evidence type="ECO:0000313" key="16">
    <source>
        <dbReference type="Proteomes" id="UP000815325"/>
    </source>
</evidence>
<dbReference type="CDD" id="cd03311">
    <property type="entry name" value="CIMS_C_terminal_like"/>
    <property type="match status" value="1"/>
</dbReference>
<dbReference type="Pfam" id="PF08267">
    <property type="entry name" value="Meth_synt_1"/>
    <property type="match status" value="1"/>
</dbReference>
<evidence type="ECO:0000259" key="14">
    <source>
        <dbReference type="Pfam" id="PF08267"/>
    </source>
</evidence>
<dbReference type="PIRSF" id="PIRSF000382">
    <property type="entry name" value="MeTrfase_B12_ind"/>
    <property type="match status" value="1"/>
</dbReference>
<feature type="domain" description="Cobalamin-independent methionine synthase MetE N-terminal" evidence="14">
    <location>
        <begin position="6"/>
        <end position="301"/>
    </location>
</feature>
<keyword evidence="9" id="KW-0479">Metal-binding</keyword>
<keyword evidence="8" id="KW-0808">Transferase</keyword>
<evidence type="ECO:0000256" key="8">
    <source>
        <dbReference type="ARBA" id="ARBA00022679"/>
    </source>
</evidence>
<keyword evidence="11" id="KW-0486">Methionine biosynthesis</keyword>
<dbReference type="InterPro" id="IPR002629">
    <property type="entry name" value="Met_Synth_C/arc"/>
</dbReference>
<dbReference type="SUPFAM" id="SSF51726">
    <property type="entry name" value="UROD/MetE-like"/>
    <property type="match status" value="2"/>
</dbReference>
<feature type="domain" description="Cobalamin-independent methionine synthase MetE C-terminal/archaeal" evidence="13">
    <location>
        <begin position="426"/>
        <end position="752"/>
    </location>
</feature>
<dbReference type="InterPro" id="IPR013215">
    <property type="entry name" value="Cbl-indep_Met_Synth_N"/>
</dbReference>
<evidence type="ECO:0000256" key="12">
    <source>
        <dbReference type="ARBA" id="ARBA00048690"/>
    </source>
</evidence>
<comment type="cofactor">
    <cofactor evidence="1">
        <name>Zn(2+)</name>
        <dbReference type="ChEBI" id="CHEBI:29105"/>
    </cofactor>
</comment>
<evidence type="ECO:0000259" key="13">
    <source>
        <dbReference type="Pfam" id="PF01717"/>
    </source>
</evidence>
<dbReference type="EMBL" id="MU070443">
    <property type="protein sequence ID" value="KAF5827704.1"/>
    <property type="molecule type" value="Genomic_DNA"/>
</dbReference>
<dbReference type="Pfam" id="PF01717">
    <property type="entry name" value="Meth_synt_2"/>
    <property type="match status" value="1"/>
</dbReference>
<comment type="function">
    <text evidence="2">Catalyzes the transfer of a methyl group from 5-methyltetrahydrofolate to homocysteine resulting in methionine formation.</text>
</comment>
<gene>
    <name evidence="15" type="ORF">DUNSADRAFT_192</name>
</gene>
<keyword evidence="7" id="KW-0028">Amino-acid biosynthesis</keyword>
<evidence type="ECO:0000256" key="9">
    <source>
        <dbReference type="ARBA" id="ARBA00022723"/>
    </source>
</evidence>
<evidence type="ECO:0000256" key="4">
    <source>
        <dbReference type="ARBA" id="ARBA00009553"/>
    </source>
</evidence>
<proteinExistence type="inferred from homology"/>
<comment type="catalytic activity">
    <reaction evidence="12">
        <text>5-methyltetrahydropteroyltri-L-glutamate + L-homocysteine = tetrahydropteroyltri-L-glutamate + L-methionine</text>
        <dbReference type="Rhea" id="RHEA:21196"/>
        <dbReference type="ChEBI" id="CHEBI:57844"/>
        <dbReference type="ChEBI" id="CHEBI:58140"/>
        <dbReference type="ChEBI" id="CHEBI:58199"/>
        <dbReference type="ChEBI" id="CHEBI:58207"/>
        <dbReference type="EC" id="2.1.1.14"/>
    </reaction>
</comment>
<comment type="caution">
    <text evidence="15">The sequence shown here is derived from an EMBL/GenBank/DDBJ whole genome shotgun (WGS) entry which is preliminary data.</text>
</comment>
<evidence type="ECO:0000256" key="11">
    <source>
        <dbReference type="ARBA" id="ARBA00023167"/>
    </source>
</evidence>
<evidence type="ECO:0000256" key="6">
    <source>
        <dbReference type="ARBA" id="ARBA00022603"/>
    </source>
</evidence>
<evidence type="ECO:0000256" key="5">
    <source>
        <dbReference type="ARBA" id="ARBA00012034"/>
    </source>
</evidence>
<keyword evidence="10" id="KW-0862">Zinc</keyword>
<organism evidence="15 16">
    <name type="scientific">Dunaliella salina</name>
    <name type="common">Green alga</name>
    <name type="synonym">Protococcus salinus</name>
    <dbReference type="NCBI Taxonomy" id="3046"/>
    <lineage>
        <taxon>Eukaryota</taxon>
        <taxon>Viridiplantae</taxon>
        <taxon>Chlorophyta</taxon>
        <taxon>core chlorophytes</taxon>
        <taxon>Chlorophyceae</taxon>
        <taxon>CS clade</taxon>
        <taxon>Chlamydomonadales</taxon>
        <taxon>Dunaliellaceae</taxon>
        <taxon>Dunaliella</taxon>
    </lineage>
</organism>
<evidence type="ECO:0000256" key="7">
    <source>
        <dbReference type="ARBA" id="ARBA00022605"/>
    </source>
</evidence>
<dbReference type="PANTHER" id="PTHR30519">
    <property type="entry name" value="5-METHYLTETRAHYDROPTEROYLTRIGLUTAMATE--HOMOCYSTEINE METHYLTRANSFERASE"/>
    <property type="match status" value="1"/>
</dbReference>
<evidence type="ECO:0000313" key="15">
    <source>
        <dbReference type="EMBL" id="KAF5827704.1"/>
    </source>
</evidence>
<dbReference type="InterPro" id="IPR006276">
    <property type="entry name" value="Cobalamin-indep_Met_synthase"/>
</dbReference>
<keyword evidence="6" id="KW-0489">Methyltransferase</keyword>
<dbReference type="NCBIfam" id="NF003556">
    <property type="entry name" value="PRK05222.1"/>
    <property type="match status" value="1"/>
</dbReference>
<comment type="similarity">
    <text evidence="4">Belongs to the vitamin-B12 independent methionine synthase family.</text>
</comment>
<reference evidence="15" key="1">
    <citation type="submission" date="2017-08" db="EMBL/GenBank/DDBJ databases">
        <authorList>
            <person name="Polle J.E."/>
            <person name="Barry K."/>
            <person name="Cushman J."/>
            <person name="Schmutz J."/>
            <person name="Tran D."/>
            <person name="Hathwaick L.T."/>
            <person name="Yim W.C."/>
            <person name="Jenkins J."/>
            <person name="Mckie-Krisberg Z.M."/>
            <person name="Prochnik S."/>
            <person name="Lindquist E."/>
            <person name="Dockter R.B."/>
            <person name="Adam C."/>
            <person name="Molina H."/>
            <person name="Bunkerborg J."/>
            <person name="Jin E."/>
            <person name="Buchheim M."/>
            <person name="Magnuson J."/>
        </authorList>
    </citation>
    <scope>NUCLEOTIDE SEQUENCE</scope>
    <source>
        <strain evidence="15">CCAP 19/18</strain>
    </source>
</reference>